<keyword evidence="3" id="KW-0677">Repeat</keyword>
<dbReference type="PaxDb" id="6239-C52E12.6"/>
<evidence type="ECO:0000313" key="11">
    <source>
        <dbReference type="Proteomes" id="UP000001940"/>
    </source>
</evidence>
<evidence type="ECO:0000256" key="7">
    <source>
        <dbReference type="PROSITE-ProRule" id="PRU00042"/>
    </source>
</evidence>
<dbReference type="GO" id="GO:0043035">
    <property type="term" value="F:chromatin insulator sequence binding"/>
    <property type="evidence" value="ECO:0000318"/>
    <property type="project" value="GO_Central"/>
</dbReference>
<accession>Q8IG38</accession>
<evidence type="ECO:0000256" key="3">
    <source>
        <dbReference type="ARBA" id="ARBA00022737"/>
    </source>
</evidence>
<evidence type="ECO:0000256" key="8">
    <source>
        <dbReference type="SAM" id="MobiDB-lite"/>
    </source>
</evidence>
<dbReference type="eggNOG" id="KOG2231">
    <property type="taxonomic scope" value="Eukaryota"/>
</dbReference>
<evidence type="ECO:0000256" key="5">
    <source>
        <dbReference type="ARBA" id="ARBA00022833"/>
    </source>
</evidence>
<dbReference type="GO" id="GO:0005694">
    <property type="term" value="C:chromosome"/>
    <property type="evidence" value="ECO:0000318"/>
    <property type="project" value="GO_Central"/>
</dbReference>
<dbReference type="InterPro" id="IPR013087">
    <property type="entry name" value="Znf_C2H2_type"/>
</dbReference>
<evidence type="ECO:0000256" key="4">
    <source>
        <dbReference type="ARBA" id="ARBA00022771"/>
    </source>
</evidence>
<dbReference type="GO" id="GO:0006357">
    <property type="term" value="P:regulation of transcription by RNA polymerase II"/>
    <property type="evidence" value="ECO:0000318"/>
    <property type="project" value="GO_Central"/>
</dbReference>
<dbReference type="Bgee" id="WBGene00016890">
    <property type="expression patterns" value="Expressed in adult organism and 2 other cell types or tissues"/>
</dbReference>
<dbReference type="PANTHER" id="PTHR24376:SF235">
    <property type="entry name" value="C2H2-TYPE DOMAIN-CONTAINING PROTEIN"/>
    <property type="match status" value="1"/>
</dbReference>
<dbReference type="FunCoup" id="Q8IG38">
    <property type="interactions" value="14"/>
</dbReference>
<dbReference type="Gene3D" id="3.30.160.60">
    <property type="entry name" value="Classic Zinc Finger"/>
    <property type="match status" value="2"/>
</dbReference>
<sequence>MNEDKEDLPKFCESLEETKDYLSKRSDRTINSSLKHKDDLQFQEEFVVKEEEEEEELSLERGESSNVHPSDAHGYLGMCDFEDSDDTMMPVPKREMTRQKFRRFRHKEYQCDECDRMFTLKHNLQNHFVQYHMGCKTLHKACVSSKCDICGKIYSAVSVLAEHMLNEHNRYLDQIECPDCHEFFLTQTALQKHMKEHKREEKHCPYKECRGIKFRFNRELNEHVRLQHKSKELSCCVCNMVFRQLSAKIKHEKTHEKGSPISNILKSSKCSAVNRQVEKNQDWFRTRGSERKAKCDEDLVKREPISDSPPSSAKRRKIYVPEFEAIPLTKKAPKRLTKAEIMAKIK</sequence>
<reference evidence="10 11" key="1">
    <citation type="journal article" date="1998" name="Science">
        <title>Genome sequence of the nematode C. elegans: a platform for investigating biology.</title>
        <authorList>
            <consortium name="The C. elegans sequencing consortium"/>
            <person name="Sulson J.E."/>
            <person name="Waterston R."/>
        </authorList>
    </citation>
    <scope>NUCLEOTIDE SEQUENCE [LARGE SCALE GENOMIC DNA]</scope>
    <source>
        <strain evidence="10 11">Bristol N2</strain>
    </source>
</reference>
<dbReference type="PROSITE" id="PS00028">
    <property type="entry name" value="ZINC_FINGER_C2H2_1"/>
    <property type="match status" value="4"/>
</dbReference>
<dbReference type="HOGENOM" id="CLU_057922_0_0_1"/>
<feature type="region of interest" description="Disordered" evidence="8">
    <location>
        <begin position="46"/>
        <end position="68"/>
    </location>
</feature>
<dbReference type="PhylomeDB" id="Q8IG38"/>
<evidence type="ECO:0000256" key="2">
    <source>
        <dbReference type="ARBA" id="ARBA00022723"/>
    </source>
</evidence>
<organism evidence="10 11">
    <name type="scientific">Caenorhabditis elegans</name>
    <dbReference type="NCBI Taxonomy" id="6239"/>
    <lineage>
        <taxon>Eukaryota</taxon>
        <taxon>Metazoa</taxon>
        <taxon>Ecdysozoa</taxon>
        <taxon>Nematoda</taxon>
        <taxon>Chromadorea</taxon>
        <taxon>Rhabditida</taxon>
        <taxon>Rhabditina</taxon>
        <taxon>Rhabditomorpha</taxon>
        <taxon>Rhabditoidea</taxon>
        <taxon>Rhabditidae</taxon>
        <taxon>Peloderinae</taxon>
        <taxon>Caenorhabditis</taxon>
    </lineage>
</organism>
<dbReference type="WormBase" id="C52E12.6">
    <property type="protein sequence ID" value="CE39340"/>
    <property type="gene ID" value="WBGene00016890"/>
    <property type="gene designation" value="lst-5"/>
</dbReference>
<dbReference type="SMR" id="Q8IG38"/>
<proteinExistence type="predicted"/>
<dbReference type="AlphaFoldDB" id="Q8IG38"/>
<name>Q8IG38_CAEEL</name>
<keyword evidence="6" id="KW-0539">Nucleus</keyword>
<dbReference type="SUPFAM" id="SSF57667">
    <property type="entry name" value="beta-beta-alpha zinc fingers"/>
    <property type="match status" value="3"/>
</dbReference>
<keyword evidence="2" id="KW-0479">Metal-binding</keyword>
<comment type="subcellular location">
    <subcellularLocation>
        <location evidence="1">Nucleus</location>
    </subcellularLocation>
</comment>
<feature type="domain" description="C2H2-type" evidence="9">
    <location>
        <begin position="109"/>
        <end position="137"/>
    </location>
</feature>
<dbReference type="SMART" id="SM00355">
    <property type="entry name" value="ZnF_C2H2"/>
    <property type="match status" value="5"/>
</dbReference>
<dbReference type="UCSC" id="C52E12.6">
    <property type="organism name" value="c. elegans"/>
</dbReference>
<evidence type="ECO:0000256" key="6">
    <source>
        <dbReference type="ARBA" id="ARBA00023242"/>
    </source>
</evidence>
<dbReference type="InterPro" id="IPR036236">
    <property type="entry name" value="Znf_C2H2_sf"/>
</dbReference>
<dbReference type="CTD" id="353399"/>
<dbReference type="GeneID" id="353399"/>
<dbReference type="Pfam" id="PF00096">
    <property type="entry name" value="zf-C2H2"/>
    <property type="match status" value="2"/>
</dbReference>
<dbReference type="GO" id="GO:0005634">
    <property type="term" value="C:nucleus"/>
    <property type="evidence" value="ECO:0007669"/>
    <property type="project" value="UniProtKB-SubCell"/>
</dbReference>
<dbReference type="PROSITE" id="PS50157">
    <property type="entry name" value="ZINC_FINGER_C2H2_2"/>
    <property type="match status" value="3"/>
</dbReference>
<feature type="domain" description="C2H2-type" evidence="9">
    <location>
        <begin position="233"/>
        <end position="260"/>
    </location>
</feature>
<dbReference type="STRING" id="6239.C52E12.6.1"/>
<dbReference type="GO" id="GO:0008270">
    <property type="term" value="F:zinc ion binding"/>
    <property type="evidence" value="ECO:0007669"/>
    <property type="project" value="UniProtKB-KW"/>
</dbReference>
<evidence type="ECO:0000313" key="12">
    <source>
        <dbReference type="WormBase" id="C52E12.6"/>
    </source>
</evidence>
<protein>
    <submittedName>
        <fullName evidence="10">C2H2-type domain-containing protein</fullName>
    </submittedName>
</protein>
<keyword evidence="5" id="KW-0862">Zinc</keyword>
<keyword evidence="4 7" id="KW-0863">Zinc-finger</keyword>
<keyword evidence="11" id="KW-1185">Reference proteome</keyword>
<dbReference type="PANTHER" id="PTHR24376">
    <property type="entry name" value="ZINC FINGER PROTEIN"/>
    <property type="match status" value="1"/>
</dbReference>
<evidence type="ECO:0000313" key="10">
    <source>
        <dbReference type="EMBL" id="CCD64626.1"/>
    </source>
</evidence>
<dbReference type="KEGG" id="cel:CELE_C52E12.6"/>
<dbReference type="EMBL" id="BX284602">
    <property type="protein sequence ID" value="CCD64626.1"/>
    <property type="molecule type" value="Genomic_DNA"/>
</dbReference>
<dbReference type="Proteomes" id="UP000001940">
    <property type="component" value="Chromosome II"/>
</dbReference>
<gene>
    <name evidence="10 12" type="primary">lst-5</name>
    <name evidence="12" type="ORF">C52E12.6</name>
    <name evidence="10" type="ORF">CELE_C52E12.6</name>
</gene>
<dbReference type="AGR" id="WB:WBGene00016890"/>
<dbReference type="RefSeq" id="NP_872063.2">
    <property type="nucleotide sequence ID" value="NM_182263.8"/>
</dbReference>
<feature type="domain" description="C2H2-type" evidence="9">
    <location>
        <begin position="175"/>
        <end position="202"/>
    </location>
</feature>
<dbReference type="OrthoDB" id="8114442at2759"/>
<dbReference type="OMA" id="KEYQCDE"/>
<evidence type="ECO:0000259" key="9">
    <source>
        <dbReference type="PROSITE" id="PS50157"/>
    </source>
</evidence>
<evidence type="ECO:0000256" key="1">
    <source>
        <dbReference type="ARBA" id="ARBA00004123"/>
    </source>
</evidence>
<dbReference type="InParanoid" id="Q8IG38"/>